<sequence>MHNPNYIHAHLYTNNLKSWCIERGVINGRREMEREIEELKIADPVSYWKQRSRKALESQGVVLQPRWRYRSPDRFRPDPDDLPPGVVLVRNRRERVGLDLICGTCARDTPKSKILDIMCLFYSPDGPAGSPLTRCHTLCPHCLHSWVLGRSIGDADNFHVIAGATKYLFAGNSSTDPNPSLPNEAYPDAILDSPNDFKPYTRDCVTIPGEDFDMSEYIRLRRGL</sequence>
<name>A0A830CSM5_9LAMI</name>
<comment type="caution">
    <text evidence="1">The sequence shown here is derived from an EMBL/GenBank/DDBJ whole genome shotgun (WGS) entry which is preliminary data.</text>
</comment>
<protein>
    <submittedName>
        <fullName evidence="1">Uncharacterized protein</fullName>
    </submittedName>
</protein>
<dbReference type="Proteomes" id="UP000653305">
    <property type="component" value="Unassembled WGS sequence"/>
</dbReference>
<dbReference type="OrthoDB" id="927191at2759"/>
<evidence type="ECO:0000313" key="2">
    <source>
        <dbReference type="Proteomes" id="UP000653305"/>
    </source>
</evidence>
<accession>A0A830CSM5</accession>
<gene>
    <name evidence="1" type="ORF">PHJA_002430000</name>
</gene>
<dbReference type="AlphaFoldDB" id="A0A830CSM5"/>
<organism evidence="1 2">
    <name type="scientific">Phtheirospermum japonicum</name>
    <dbReference type="NCBI Taxonomy" id="374723"/>
    <lineage>
        <taxon>Eukaryota</taxon>
        <taxon>Viridiplantae</taxon>
        <taxon>Streptophyta</taxon>
        <taxon>Embryophyta</taxon>
        <taxon>Tracheophyta</taxon>
        <taxon>Spermatophyta</taxon>
        <taxon>Magnoliopsida</taxon>
        <taxon>eudicotyledons</taxon>
        <taxon>Gunneridae</taxon>
        <taxon>Pentapetalae</taxon>
        <taxon>asterids</taxon>
        <taxon>lamiids</taxon>
        <taxon>Lamiales</taxon>
        <taxon>Orobanchaceae</taxon>
        <taxon>Orobanchaceae incertae sedis</taxon>
        <taxon>Phtheirospermum</taxon>
    </lineage>
</organism>
<keyword evidence="2" id="KW-1185">Reference proteome</keyword>
<evidence type="ECO:0000313" key="1">
    <source>
        <dbReference type="EMBL" id="GFQ02861.1"/>
    </source>
</evidence>
<dbReference type="EMBL" id="BMAC01000781">
    <property type="protein sequence ID" value="GFQ02861.1"/>
    <property type="molecule type" value="Genomic_DNA"/>
</dbReference>
<reference evidence="1" key="1">
    <citation type="submission" date="2020-07" db="EMBL/GenBank/DDBJ databases">
        <title>Ethylene signaling mediates host invasion by parasitic plants.</title>
        <authorList>
            <person name="Yoshida S."/>
        </authorList>
    </citation>
    <scope>NUCLEOTIDE SEQUENCE</scope>
    <source>
        <strain evidence="1">Okayama</strain>
    </source>
</reference>
<proteinExistence type="predicted"/>